<sequence length="150" mass="17565">MEIFENNMLCGCNDEDMVMPYPPMNGMPHPCPMPEPMPMPWPEPMPMPCPMPRPMPMPCPPMNGMPHPYPMPDPMPMPMPCPPMPMPCPPMHGMPHPFPMPMPVEECDEEMLHHMEKMYCMHMYMAAMNKTEAYRHKMMHCYCKHRMEDC</sequence>
<keyword evidence="2" id="KW-1185">Reference proteome</keyword>
<dbReference type="Proteomes" id="UP000779508">
    <property type="component" value="Unassembled WGS sequence"/>
</dbReference>
<organism evidence="1 2">
    <name type="scientific">Alkaliphilus flagellatus</name>
    <dbReference type="NCBI Taxonomy" id="2841507"/>
    <lineage>
        <taxon>Bacteria</taxon>
        <taxon>Bacillati</taxon>
        <taxon>Bacillota</taxon>
        <taxon>Clostridia</taxon>
        <taxon>Peptostreptococcales</taxon>
        <taxon>Natronincolaceae</taxon>
        <taxon>Alkaliphilus</taxon>
    </lineage>
</organism>
<evidence type="ECO:0000313" key="1">
    <source>
        <dbReference type="EMBL" id="MBU5677149.1"/>
    </source>
</evidence>
<gene>
    <name evidence="1" type="ORF">KQI88_12075</name>
</gene>
<evidence type="ECO:0000313" key="2">
    <source>
        <dbReference type="Proteomes" id="UP000779508"/>
    </source>
</evidence>
<name>A0ABS6G4P1_9FIRM</name>
<proteinExistence type="predicted"/>
<protein>
    <submittedName>
        <fullName evidence="1">Uncharacterized protein</fullName>
    </submittedName>
</protein>
<accession>A0ABS6G4P1</accession>
<dbReference type="RefSeq" id="WP_216417654.1">
    <property type="nucleotide sequence ID" value="NZ_JAHLQK010000004.1"/>
</dbReference>
<comment type="caution">
    <text evidence="1">The sequence shown here is derived from an EMBL/GenBank/DDBJ whole genome shotgun (WGS) entry which is preliminary data.</text>
</comment>
<reference evidence="1 2" key="1">
    <citation type="submission" date="2021-06" db="EMBL/GenBank/DDBJ databases">
        <authorList>
            <person name="Sun Q."/>
            <person name="Li D."/>
        </authorList>
    </citation>
    <scope>NUCLEOTIDE SEQUENCE [LARGE SCALE GENOMIC DNA]</scope>
    <source>
        <strain evidence="1 2">MSJ-5</strain>
    </source>
</reference>
<dbReference type="EMBL" id="JAHLQK010000004">
    <property type="protein sequence ID" value="MBU5677149.1"/>
    <property type="molecule type" value="Genomic_DNA"/>
</dbReference>